<accession>A0A4Z2E056</accession>
<gene>
    <name evidence="2" type="ORF">EYF80_067999</name>
</gene>
<proteinExistence type="predicted"/>
<evidence type="ECO:0000313" key="2">
    <source>
        <dbReference type="EMBL" id="TNN21890.1"/>
    </source>
</evidence>
<keyword evidence="3" id="KW-1185">Reference proteome</keyword>
<evidence type="ECO:0000256" key="1">
    <source>
        <dbReference type="SAM" id="MobiDB-lite"/>
    </source>
</evidence>
<name>A0A4Z2E056_9TELE</name>
<feature type="region of interest" description="Disordered" evidence="1">
    <location>
        <begin position="1"/>
        <end position="62"/>
    </location>
</feature>
<dbReference type="EMBL" id="SRLO01025330">
    <property type="protein sequence ID" value="TNN21890.1"/>
    <property type="molecule type" value="Genomic_DNA"/>
</dbReference>
<organism evidence="2 3">
    <name type="scientific">Liparis tanakae</name>
    <name type="common">Tanaka's snailfish</name>
    <dbReference type="NCBI Taxonomy" id="230148"/>
    <lineage>
        <taxon>Eukaryota</taxon>
        <taxon>Metazoa</taxon>
        <taxon>Chordata</taxon>
        <taxon>Craniata</taxon>
        <taxon>Vertebrata</taxon>
        <taxon>Euteleostomi</taxon>
        <taxon>Actinopterygii</taxon>
        <taxon>Neopterygii</taxon>
        <taxon>Teleostei</taxon>
        <taxon>Neoteleostei</taxon>
        <taxon>Acanthomorphata</taxon>
        <taxon>Eupercaria</taxon>
        <taxon>Perciformes</taxon>
        <taxon>Cottioidei</taxon>
        <taxon>Cottales</taxon>
        <taxon>Liparidae</taxon>
        <taxon>Liparis</taxon>
    </lineage>
</organism>
<protein>
    <submittedName>
        <fullName evidence="2">Uncharacterized protein</fullName>
    </submittedName>
</protein>
<evidence type="ECO:0000313" key="3">
    <source>
        <dbReference type="Proteomes" id="UP000314294"/>
    </source>
</evidence>
<dbReference type="Proteomes" id="UP000314294">
    <property type="component" value="Unassembled WGS sequence"/>
</dbReference>
<sequence>MEAEEESLRVPRLKRKCGGGDGGNPQPKKATAGRRRSRTRGAEPGSSSEEDSDSAPHYSVEEIKEDEFFLSATFLTCKDERGAFTTQEFYRPKKILCELRKVLLVEDQERRARGEMD</sequence>
<reference evidence="2 3" key="1">
    <citation type="submission" date="2019-03" db="EMBL/GenBank/DDBJ databases">
        <title>First draft genome of Liparis tanakae, snailfish: a comprehensive survey of snailfish specific genes.</title>
        <authorList>
            <person name="Kim W."/>
            <person name="Song I."/>
            <person name="Jeong J.-H."/>
            <person name="Kim D."/>
            <person name="Kim S."/>
            <person name="Ryu S."/>
            <person name="Song J.Y."/>
            <person name="Lee S.K."/>
        </authorList>
    </citation>
    <scope>NUCLEOTIDE SEQUENCE [LARGE SCALE GENOMIC DNA]</scope>
    <source>
        <tissue evidence="2">Muscle</tissue>
    </source>
</reference>
<comment type="caution">
    <text evidence="2">The sequence shown here is derived from an EMBL/GenBank/DDBJ whole genome shotgun (WGS) entry which is preliminary data.</text>
</comment>
<dbReference type="AlphaFoldDB" id="A0A4Z2E056"/>